<reference evidence="3" key="1">
    <citation type="submission" date="2016-11" db="UniProtKB">
        <authorList>
            <consortium name="WormBaseParasite"/>
        </authorList>
    </citation>
    <scope>IDENTIFICATION</scope>
</reference>
<proteinExistence type="predicted"/>
<protein>
    <submittedName>
        <fullName evidence="3">Uncharacterized protein</fullName>
    </submittedName>
</protein>
<evidence type="ECO:0000313" key="2">
    <source>
        <dbReference type="Proteomes" id="UP000095287"/>
    </source>
</evidence>
<evidence type="ECO:0000256" key="1">
    <source>
        <dbReference type="SAM" id="MobiDB-lite"/>
    </source>
</evidence>
<dbReference type="Proteomes" id="UP000095287">
    <property type="component" value="Unplaced"/>
</dbReference>
<feature type="region of interest" description="Disordered" evidence="1">
    <location>
        <begin position="105"/>
        <end position="129"/>
    </location>
</feature>
<accession>A0A1I8ACB3</accession>
<name>A0A1I8ACB3_9BILA</name>
<sequence length="129" mass="13613">MLILGDVQRGDTSGNGLPGSESREDAREGVPGFGPPSSSEGGGRPRSRARETVAAASVAVEARSPIGRSLAPPLFFAGASARVGTCITVECDDWGRAVAVRSTRRRKKKVRLDREVHGAETSISRKEVL</sequence>
<feature type="region of interest" description="Disordered" evidence="1">
    <location>
        <begin position="1"/>
        <end position="50"/>
    </location>
</feature>
<organism evidence="2 3">
    <name type="scientific">Steinernema glaseri</name>
    <dbReference type="NCBI Taxonomy" id="37863"/>
    <lineage>
        <taxon>Eukaryota</taxon>
        <taxon>Metazoa</taxon>
        <taxon>Ecdysozoa</taxon>
        <taxon>Nematoda</taxon>
        <taxon>Chromadorea</taxon>
        <taxon>Rhabditida</taxon>
        <taxon>Tylenchina</taxon>
        <taxon>Panagrolaimomorpha</taxon>
        <taxon>Strongyloidoidea</taxon>
        <taxon>Steinernematidae</taxon>
        <taxon>Steinernema</taxon>
    </lineage>
</organism>
<keyword evidence="2" id="KW-1185">Reference proteome</keyword>
<dbReference type="WBParaSite" id="L893_g4138.t1">
    <property type="protein sequence ID" value="L893_g4138.t1"/>
    <property type="gene ID" value="L893_g4138"/>
</dbReference>
<feature type="compositionally biased region" description="Basic and acidic residues" evidence="1">
    <location>
        <begin position="112"/>
        <end position="129"/>
    </location>
</feature>
<evidence type="ECO:0000313" key="3">
    <source>
        <dbReference type="WBParaSite" id="L893_g4138.t1"/>
    </source>
</evidence>
<dbReference type="AlphaFoldDB" id="A0A1I8ACB3"/>